<evidence type="ECO:0000313" key="1">
    <source>
        <dbReference type="EMBL" id="SDW36468.1"/>
    </source>
</evidence>
<dbReference type="RefSeq" id="WP_176968467.1">
    <property type="nucleotide sequence ID" value="NZ_FNON01000001.1"/>
</dbReference>
<name>A0A1H2SXZ3_9PSEU</name>
<gene>
    <name evidence="1" type="ORF">SAMN05421504_101390</name>
</gene>
<sequence>MLIGPEAGARGSLRVYGRAKWAQTDRIGGPLDHIFDSLRASFSELRIERLTVTNESNEELLWFISLPGKPVVLQIECRPAGESPFLVESDDESKETNEVGVAVETLTAWLR</sequence>
<dbReference type="AlphaFoldDB" id="A0A1H2SXZ3"/>
<keyword evidence="2" id="KW-1185">Reference proteome</keyword>
<organism evidence="1 2">
    <name type="scientific">Amycolatopsis xylanica</name>
    <dbReference type="NCBI Taxonomy" id="589385"/>
    <lineage>
        <taxon>Bacteria</taxon>
        <taxon>Bacillati</taxon>
        <taxon>Actinomycetota</taxon>
        <taxon>Actinomycetes</taxon>
        <taxon>Pseudonocardiales</taxon>
        <taxon>Pseudonocardiaceae</taxon>
        <taxon>Amycolatopsis</taxon>
    </lineage>
</organism>
<protein>
    <submittedName>
        <fullName evidence="1">Uncharacterized protein</fullName>
    </submittedName>
</protein>
<evidence type="ECO:0000313" key="2">
    <source>
        <dbReference type="Proteomes" id="UP000199515"/>
    </source>
</evidence>
<proteinExistence type="predicted"/>
<dbReference type="Proteomes" id="UP000199515">
    <property type="component" value="Unassembled WGS sequence"/>
</dbReference>
<accession>A0A1H2SXZ3</accession>
<reference evidence="1 2" key="1">
    <citation type="submission" date="2016-10" db="EMBL/GenBank/DDBJ databases">
        <authorList>
            <person name="de Groot N.N."/>
        </authorList>
    </citation>
    <scope>NUCLEOTIDE SEQUENCE [LARGE SCALE GENOMIC DNA]</scope>
    <source>
        <strain evidence="1 2">CPCC 202699</strain>
    </source>
</reference>
<dbReference type="EMBL" id="FNON01000001">
    <property type="protein sequence ID" value="SDW36468.1"/>
    <property type="molecule type" value="Genomic_DNA"/>
</dbReference>